<reference evidence="1 2" key="1">
    <citation type="submission" date="2022-09" db="EMBL/GenBank/DDBJ databases">
        <title>Evolutionary Diversification of Methanotrophic Ca. Methanophagales (ANME-1) and Their Expansive Virome.</title>
        <authorList>
            <person name="Laso-Perez R."/>
            <person name="Wu F."/>
            <person name="Cremiere A."/>
            <person name="Speth D.R."/>
            <person name="Magyar J.S."/>
            <person name="Krupovic M."/>
            <person name="Orphan V.J."/>
        </authorList>
    </citation>
    <scope>NUCLEOTIDE SEQUENCE [LARGE SCALE GENOMIC DNA]</scope>
    <source>
        <strain evidence="1">PBV300</strain>
    </source>
</reference>
<accession>A0ABY6GP93</accession>
<gene>
    <name evidence="1" type="ORF">JBCDKDKM_00051</name>
</gene>
<dbReference type="Proteomes" id="UP001156320">
    <property type="component" value="Segment"/>
</dbReference>
<evidence type="ECO:0000313" key="2">
    <source>
        <dbReference type="Proteomes" id="UP001156320"/>
    </source>
</evidence>
<evidence type="ECO:0000313" key="1">
    <source>
        <dbReference type="EMBL" id="UYL65013.1"/>
    </source>
</evidence>
<organism evidence="1 2">
    <name type="scientific">Methanophagales virus PBV300</name>
    <dbReference type="NCBI Taxonomy" id="2987731"/>
    <lineage>
        <taxon>Viruses</taxon>
        <taxon>Adnaviria</taxon>
        <taxon>Zilligvirae</taxon>
        <taxon>Taleaviricota</taxon>
        <taxon>Tokiviricetes</taxon>
        <taxon>Maximonvirales</taxon>
        <taxon>Ahmunviridae</taxon>
        <taxon>Yumkaaxvirus</taxon>
        <taxon>Yumkaaxvirus pescaderoense</taxon>
    </lineage>
</organism>
<dbReference type="EMBL" id="OP413840">
    <property type="protein sequence ID" value="UYL65013.1"/>
    <property type="molecule type" value="Genomic_DNA"/>
</dbReference>
<name>A0ABY6GP93_9VIRU</name>
<protein>
    <submittedName>
        <fullName evidence="1">Uncharacterized protein</fullName>
    </submittedName>
</protein>
<sequence length="122" mass="14271">MGEEREGLKEKALSAYKEFLERQEREKEAAAQVFTEKAIEEFKRKFEKEPERVISVSWDECLLISDGLKFRAKKKGPGVLFYLRLECEKCRRPIEREVASLITLGAVLSEPQICLECKWRSE</sequence>
<keyword evidence="2" id="KW-1185">Reference proteome</keyword>
<proteinExistence type="predicted"/>